<dbReference type="InterPro" id="IPR025427">
    <property type="entry name" value="DUF4160"/>
</dbReference>
<gene>
    <name evidence="1" type="ORF">EZS27_026894</name>
</gene>
<accession>A0A5J4QQB2</accession>
<dbReference type="Pfam" id="PF13711">
    <property type="entry name" value="DUF4160"/>
    <property type="match status" value="1"/>
</dbReference>
<evidence type="ECO:0000313" key="1">
    <source>
        <dbReference type="EMBL" id="KAA6323692.1"/>
    </source>
</evidence>
<sequence length="87" mass="10023">MSEICRFFGIIIAMFADDHNPPHFHIKYGDYQAVFTIDRGIIKGEIPIKVAKMISIWVDIHRDELLANWEKLQNGTKADAIEPLKNI</sequence>
<name>A0A5J4QQB2_9ZZZZ</name>
<reference evidence="1" key="1">
    <citation type="submission" date="2019-03" db="EMBL/GenBank/DDBJ databases">
        <title>Single cell metagenomics reveals metabolic interactions within the superorganism composed of flagellate Streblomastix strix and complex community of Bacteroidetes bacteria on its surface.</title>
        <authorList>
            <person name="Treitli S.C."/>
            <person name="Kolisko M."/>
            <person name="Husnik F."/>
            <person name="Keeling P."/>
            <person name="Hampl V."/>
        </authorList>
    </citation>
    <scope>NUCLEOTIDE SEQUENCE</scope>
    <source>
        <strain evidence="1">STM</strain>
    </source>
</reference>
<dbReference type="EMBL" id="SNRY01002746">
    <property type="protein sequence ID" value="KAA6323692.1"/>
    <property type="molecule type" value="Genomic_DNA"/>
</dbReference>
<organism evidence="1">
    <name type="scientific">termite gut metagenome</name>
    <dbReference type="NCBI Taxonomy" id="433724"/>
    <lineage>
        <taxon>unclassified sequences</taxon>
        <taxon>metagenomes</taxon>
        <taxon>organismal metagenomes</taxon>
    </lineage>
</organism>
<evidence type="ECO:0008006" key="2">
    <source>
        <dbReference type="Google" id="ProtNLM"/>
    </source>
</evidence>
<dbReference type="AlphaFoldDB" id="A0A5J4QQB2"/>
<proteinExistence type="predicted"/>
<protein>
    <recommendedName>
        <fullName evidence="2">DUF4160 domain-containing protein</fullName>
    </recommendedName>
</protein>
<comment type="caution">
    <text evidence="1">The sequence shown here is derived from an EMBL/GenBank/DDBJ whole genome shotgun (WGS) entry which is preliminary data.</text>
</comment>